<gene>
    <name evidence="1" type="ORF">MM415B04143_0002</name>
</gene>
<sequence length="153" mass="18011">MEDHKLKIIHKALQGNKDAIEFINHLSFIARAWDDIIDKDKGIDDDRINRAFWIALVEIPQNPFYQQYLFQLTPLLRDYINSWLDANNMEQGASDNNKHVAFVLRDLIGNIVMQCAYLIGGYDWMRTVSPWVRSFQFEEKFDQYMEGLTHGNV</sequence>
<proteinExistence type="predicted"/>
<evidence type="ECO:0000313" key="1">
    <source>
        <dbReference type="EMBL" id="QJA93672.1"/>
    </source>
</evidence>
<protein>
    <submittedName>
        <fullName evidence="1">Uncharacterized protein</fullName>
    </submittedName>
</protein>
<reference evidence="1" key="1">
    <citation type="submission" date="2020-03" db="EMBL/GenBank/DDBJ databases">
        <title>The deep terrestrial virosphere.</title>
        <authorList>
            <person name="Holmfeldt K."/>
            <person name="Nilsson E."/>
            <person name="Simone D."/>
            <person name="Lopez-Fernandez M."/>
            <person name="Wu X."/>
            <person name="de Brujin I."/>
            <person name="Lundin D."/>
            <person name="Andersson A."/>
            <person name="Bertilsson S."/>
            <person name="Dopson M."/>
        </authorList>
    </citation>
    <scope>NUCLEOTIDE SEQUENCE</scope>
    <source>
        <strain evidence="1">MM415B04143</strain>
    </source>
</reference>
<organism evidence="1">
    <name type="scientific">viral metagenome</name>
    <dbReference type="NCBI Taxonomy" id="1070528"/>
    <lineage>
        <taxon>unclassified sequences</taxon>
        <taxon>metagenomes</taxon>
        <taxon>organismal metagenomes</taxon>
    </lineage>
</organism>
<name>A0A6M3LJC3_9ZZZZ</name>
<dbReference type="AlphaFoldDB" id="A0A6M3LJC3"/>
<dbReference type="EMBL" id="MT143168">
    <property type="protein sequence ID" value="QJA93672.1"/>
    <property type="molecule type" value="Genomic_DNA"/>
</dbReference>
<accession>A0A6M3LJC3</accession>